<dbReference type="SUPFAM" id="SSF52540">
    <property type="entry name" value="P-loop containing nucleoside triphosphate hydrolases"/>
    <property type="match status" value="1"/>
</dbReference>
<gene>
    <name evidence="6" type="ORF">HYPSUDRAFT_152107</name>
</gene>
<sequence length="534" mass="60202">FPRNVPIIIASATFPEHVLEDIRLKLKLSRSCKIVSLSNERPNVALSVREMKYSDESKADLRFLIPLGASKPQDINITLVYCNQRTATEDCTDRLRSWADDEGIDPTCIAFYHAKVGAKRKREIEEQLAKGELRIVVCTDAVGMGCDMRNIARVVLWGLPPSFCAFVQRAGRAGRDFKSLGEAILIVPSSIYKAGTSEEELESELRRSTGTEEYTEAENRGEDSEDVLINAGIEVTSSEGIRISAEHGEESDDEDGLNERKKTLKEANTHEARFLSMYVCSKHCRQKVWNRFFKNHEKLQLSYPTTTSYQKLPGTRCCDNCEPDKFPIEKIVLSKVPGLKRGKKKNVPKEQEDKLWNVLKEWRDTDLLEHLYPGLSSISGRTILGDDIVEKIVCCGERLKTYDELRQHARWALGHDDNSGGPSEIGRMLLDVLGKVYQQFDDEETEAAARRQKSREYTFVTISPESFYQKLPARKRGTGRSNDHDDLSGEDRDLNSETVLEPVTARGRGRGRGQPRGSRGTSTRGRRGRSVGPS</sequence>
<comment type="catalytic activity">
    <reaction evidence="2">
        <text>Couples ATP hydrolysis with the unwinding of duplex DNA by translocating in the 3'-5' direction.</text>
        <dbReference type="EC" id="5.6.2.4"/>
    </reaction>
</comment>
<dbReference type="PANTHER" id="PTHR13710">
    <property type="entry name" value="DNA HELICASE RECQ FAMILY MEMBER"/>
    <property type="match status" value="1"/>
</dbReference>
<reference evidence="7" key="1">
    <citation type="submission" date="2014-04" db="EMBL/GenBank/DDBJ databases">
        <title>Evolutionary Origins and Diversification of the Mycorrhizal Mutualists.</title>
        <authorList>
            <consortium name="DOE Joint Genome Institute"/>
            <consortium name="Mycorrhizal Genomics Consortium"/>
            <person name="Kohler A."/>
            <person name="Kuo A."/>
            <person name="Nagy L.G."/>
            <person name="Floudas D."/>
            <person name="Copeland A."/>
            <person name="Barry K.W."/>
            <person name="Cichocki N."/>
            <person name="Veneault-Fourrey C."/>
            <person name="LaButti K."/>
            <person name="Lindquist E.A."/>
            <person name="Lipzen A."/>
            <person name="Lundell T."/>
            <person name="Morin E."/>
            <person name="Murat C."/>
            <person name="Riley R."/>
            <person name="Ohm R."/>
            <person name="Sun H."/>
            <person name="Tunlid A."/>
            <person name="Henrissat B."/>
            <person name="Grigoriev I.V."/>
            <person name="Hibbett D.S."/>
            <person name="Martin F."/>
        </authorList>
    </citation>
    <scope>NUCLEOTIDE SEQUENCE [LARGE SCALE GENOMIC DNA]</scope>
    <source>
        <strain evidence="7">FD-334 SS-4</strain>
    </source>
</reference>
<evidence type="ECO:0000259" key="5">
    <source>
        <dbReference type="PROSITE" id="PS51194"/>
    </source>
</evidence>
<feature type="region of interest" description="Disordered" evidence="4">
    <location>
        <begin position="202"/>
        <end position="222"/>
    </location>
</feature>
<feature type="region of interest" description="Disordered" evidence="4">
    <location>
        <begin position="470"/>
        <end position="534"/>
    </location>
</feature>
<dbReference type="PROSITE" id="PS51194">
    <property type="entry name" value="HELICASE_CTER"/>
    <property type="match status" value="1"/>
</dbReference>
<dbReference type="SMART" id="SM00490">
    <property type="entry name" value="HELICc"/>
    <property type="match status" value="1"/>
</dbReference>
<dbReference type="GO" id="GO:0005694">
    <property type="term" value="C:chromosome"/>
    <property type="evidence" value="ECO:0007669"/>
    <property type="project" value="TreeGrafter"/>
</dbReference>
<evidence type="ECO:0000256" key="1">
    <source>
        <dbReference type="ARBA" id="ARBA00005446"/>
    </source>
</evidence>
<evidence type="ECO:0000256" key="2">
    <source>
        <dbReference type="ARBA" id="ARBA00034617"/>
    </source>
</evidence>
<name>A0A0D2KER0_HYPSF</name>
<evidence type="ECO:0000313" key="6">
    <source>
        <dbReference type="EMBL" id="KJA12982.1"/>
    </source>
</evidence>
<proteinExistence type="inferred from homology"/>
<dbReference type="EC" id="5.6.2.4" evidence="3"/>
<feature type="non-terminal residue" evidence="6">
    <location>
        <position position="1"/>
    </location>
</feature>
<dbReference type="EMBL" id="KN817815">
    <property type="protein sequence ID" value="KJA12982.1"/>
    <property type="molecule type" value="Genomic_DNA"/>
</dbReference>
<dbReference type="PANTHER" id="PTHR13710:SF154">
    <property type="entry name" value="RECQ HELICASE, PUTATIVE (AFU_ORTHOLOGUE AFUA_6G14720)-RELATED"/>
    <property type="match status" value="1"/>
</dbReference>
<dbReference type="InterPro" id="IPR001650">
    <property type="entry name" value="Helicase_C-like"/>
</dbReference>
<organism evidence="6 7">
    <name type="scientific">Hypholoma sublateritium (strain FD-334 SS-4)</name>
    <dbReference type="NCBI Taxonomy" id="945553"/>
    <lineage>
        <taxon>Eukaryota</taxon>
        <taxon>Fungi</taxon>
        <taxon>Dikarya</taxon>
        <taxon>Basidiomycota</taxon>
        <taxon>Agaricomycotina</taxon>
        <taxon>Agaricomycetes</taxon>
        <taxon>Agaricomycetidae</taxon>
        <taxon>Agaricales</taxon>
        <taxon>Agaricineae</taxon>
        <taxon>Strophariaceae</taxon>
        <taxon>Hypholoma</taxon>
    </lineage>
</organism>
<accession>A0A0D2KER0</accession>
<feature type="compositionally biased region" description="Basic residues" evidence="4">
    <location>
        <begin position="524"/>
        <end position="534"/>
    </location>
</feature>
<keyword evidence="7" id="KW-1185">Reference proteome</keyword>
<dbReference type="GO" id="GO:0000724">
    <property type="term" value="P:double-strand break repair via homologous recombination"/>
    <property type="evidence" value="ECO:0007669"/>
    <property type="project" value="TreeGrafter"/>
</dbReference>
<dbReference type="GO" id="GO:0043138">
    <property type="term" value="F:3'-5' DNA helicase activity"/>
    <property type="evidence" value="ECO:0007669"/>
    <property type="project" value="UniProtKB-EC"/>
</dbReference>
<dbReference type="STRING" id="945553.A0A0D2KER0"/>
<feature type="compositionally biased region" description="Basic and acidic residues" evidence="4">
    <location>
        <begin position="481"/>
        <end position="495"/>
    </location>
</feature>
<evidence type="ECO:0000256" key="4">
    <source>
        <dbReference type="SAM" id="MobiDB-lite"/>
    </source>
</evidence>
<dbReference type="GO" id="GO:0005737">
    <property type="term" value="C:cytoplasm"/>
    <property type="evidence" value="ECO:0007669"/>
    <property type="project" value="TreeGrafter"/>
</dbReference>
<comment type="similarity">
    <text evidence="1">Belongs to the helicase family. RecQ subfamily.</text>
</comment>
<dbReference type="Pfam" id="PF00271">
    <property type="entry name" value="Helicase_C"/>
    <property type="match status" value="1"/>
</dbReference>
<dbReference type="Gene3D" id="3.40.50.300">
    <property type="entry name" value="P-loop containing nucleotide triphosphate hydrolases"/>
    <property type="match status" value="1"/>
</dbReference>
<evidence type="ECO:0000256" key="3">
    <source>
        <dbReference type="ARBA" id="ARBA00034808"/>
    </source>
</evidence>
<dbReference type="AlphaFoldDB" id="A0A0D2KER0"/>
<dbReference type="InterPro" id="IPR027417">
    <property type="entry name" value="P-loop_NTPase"/>
</dbReference>
<feature type="domain" description="Helicase C-terminal" evidence="5">
    <location>
        <begin position="70"/>
        <end position="229"/>
    </location>
</feature>
<protein>
    <recommendedName>
        <fullName evidence="3">DNA 3'-5' helicase</fullName>
        <ecNumber evidence="3">5.6.2.4</ecNumber>
    </recommendedName>
</protein>
<evidence type="ECO:0000313" key="7">
    <source>
        <dbReference type="Proteomes" id="UP000054270"/>
    </source>
</evidence>
<dbReference type="OrthoDB" id="10261556at2759"/>
<dbReference type="Proteomes" id="UP000054270">
    <property type="component" value="Unassembled WGS sequence"/>
</dbReference>
<dbReference type="GO" id="GO:0009378">
    <property type="term" value="F:four-way junction helicase activity"/>
    <property type="evidence" value="ECO:0007669"/>
    <property type="project" value="TreeGrafter"/>
</dbReference>